<evidence type="ECO:0000256" key="1">
    <source>
        <dbReference type="ARBA" id="ARBA00001974"/>
    </source>
</evidence>
<comment type="subunit">
    <text evidence="4">May function both as a monomer and a homodimer.</text>
</comment>
<keyword evidence="8" id="KW-0256">Endoplasmic reticulum</keyword>
<dbReference type="GO" id="GO:0005789">
    <property type="term" value="C:endoplasmic reticulum membrane"/>
    <property type="evidence" value="ECO:0007669"/>
    <property type="project" value="UniProtKB-SubCell"/>
</dbReference>
<evidence type="ECO:0000256" key="17">
    <source>
        <dbReference type="PIRSR" id="PIRSR017205-2"/>
    </source>
</evidence>
<evidence type="ECO:0000256" key="5">
    <source>
        <dbReference type="ARBA" id="ARBA00022448"/>
    </source>
</evidence>
<dbReference type="Pfam" id="PF04137">
    <property type="entry name" value="ERO1"/>
    <property type="match status" value="1"/>
</dbReference>
<gene>
    <name evidence="19" type="ORF">COCSUDRAFT_58917</name>
</gene>
<dbReference type="KEGG" id="csl:COCSUDRAFT_58917"/>
<dbReference type="STRING" id="574566.I0Z6W1"/>
<keyword evidence="15" id="KW-0676">Redox-active center</keyword>
<feature type="binding site" evidence="17">
    <location>
        <position position="169"/>
    </location>
    <ligand>
        <name>FAD</name>
        <dbReference type="ChEBI" id="CHEBI:57692"/>
    </ligand>
</feature>
<dbReference type="InterPro" id="IPR007266">
    <property type="entry name" value="Ero1"/>
</dbReference>
<feature type="binding site" evidence="17">
    <location>
        <position position="244"/>
    </location>
    <ligand>
        <name>FAD</name>
        <dbReference type="ChEBI" id="CHEBI:57692"/>
    </ligand>
</feature>
<evidence type="ECO:0000256" key="7">
    <source>
        <dbReference type="ARBA" id="ARBA00022729"/>
    </source>
</evidence>
<name>I0Z6W1_COCSC</name>
<evidence type="ECO:0000256" key="14">
    <source>
        <dbReference type="ARBA" id="ARBA00023180"/>
    </source>
</evidence>
<keyword evidence="6" id="KW-0285">Flavoprotein</keyword>
<evidence type="ECO:0000256" key="11">
    <source>
        <dbReference type="ARBA" id="ARBA00023002"/>
    </source>
</evidence>
<dbReference type="Proteomes" id="UP000007264">
    <property type="component" value="Unassembled WGS sequence"/>
</dbReference>
<keyword evidence="11" id="KW-0560">Oxidoreductase</keyword>
<dbReference type="PANTHER" id="PTHR12613">
    <property type="entry name" value="ERO1-RELATED"/>
    <property type="match status" value="1"/>
</dbReference>
<feature type="binding site" evidence="17">
    <location>
        <position position="211"/>
    </location>
    <ligand>
        <name>FAD</name>
        <dbReference type="ChEBI" id="CHEBI:57692"/>
    </ligand>
</feature>
<keyword evidence="12" id="KW-0472">Membrane</keyword>
<feature type="disulfide bond" description="Redox-active" evidence="18">
    <location>
        <begin position="346"/>
        <end position="349"/>
    </location>
</feature>
<comment type="caution">
    <text evidence="19">The sequence shown here is derived from an EMBL/GenBank/DDBJ whole genome shotgun (WGS) entry which is preliminary data.</text>
</comment>
<evidence type="ECO:0000256" key="6">
    <source>
        <dbReference type="ARBA" id="ARBA00022630"/>
    </source>
</evidence>
<dbReference type="PANTHER" id="PTHR12613:SF0">
    <property type="entry name" value="ERO1-LIKE PROTEIN"/>
    <property type="match status" value="1"/>
</dbReference>
<keyword evidence="10" id="KW-0249">Electron transport</keyword>
<feature type="active site" evidence="16">
    <location>
        <position position="349"/>
    </location>
</feature>
<feature type="active site" description="Nucleophile" evidence="16">
    <location>
        <position position="346"/>
    </location>
</feature>
<evidence type="ECO:0000256" key="4">
    <source>
        <dbReference type="ARBA" id="ARBA00011802"/>
    </source>
</evidence>
<dbReference type="OrthoDB" id="269384at2759"/>
<keyword evidence="7" id="KW-0732">Signal</keyword>
<dbReference type="AlphaFoldDB" id="I0Z6W1"/>
<dbReference type="eggNOG" id="KOG2608">
    <property type="taxonomic scope" value="Eukaryota"/>
</dbReference>
<evidence type="ECO:0000256" key="15">
    <source>
        <dbReference type="ARBA" id="ARBA00023284"/>
    </source>
</evidence>
<evidence type="ECO:0000256" key="12">
    <source>
        <dbReference type="ARBA" id="ARBA00023136"/>
    </source>
</evidence>
<protein>
    <submittedName>
        <fullName evidence="19">Endoplasmic reticulum oxidoreductin 1</fullName>
    </submittedName>
</protein>
<evidence type="ECO:0000256" key="3">
    <source>
        <dbReference type="ARBA" id="ARBA00008277"/>
    </source>
</evidence>
<evidence type="ECO:0000256" key="10">
    <source>
        <dbReference type="ARBA" id="ARBA00022982"/>
    </source>
</evidence>
<evidence type="ECO:0000256" key="16">
    <source>
        <dbReference type="PIRSR" id="PIRSR017205-1"/>
    </source>
</evidence>
<evidence type="ECO:0000256" key="13">
    <source>
        <dbReference type="ARBA" id="ARBA00023157"/>
    </source>
</evidence>
<reference evidence="19 20" key="1">
    <citation type="journal article" date="2012" name="Genome Biol.">
        <title>The genome of the polar eukaryotic microalga coccomyxa subellipsoidea reveals traits of cold adaptation.</title>
        <authorList>
            <person name="Blanc G."/>
            <person name="Agarkova I."/>
            <person name="Grimwood J."/>
            <person name="Kuo A."/>
            <person name="Brueggeman A."/>
            <person name="Dunigan D."/>
            <person name="Gurnon J."/>
            <person name="Ladunga I."/>
            <person name="Lindquist E."/>
            <person name="Lucas S."/>
            <person name="Pangilinan J."/>
            <person name="Proschold T."/>
            <person name="Salamov A."/>
            <person name="Schmutz J."/>
            <person name="Weeks D."/>
            <person name="Yamada T."/>
            <person name="Claverie J.M."/>
            <person name="Grigoriev I."/>
            <person name="Van Etten J."/>
            <person name="Lomsadze A."/>
            <person name="Borodovsky M."/>
        </authorList>
    </citation>
    <scope>NUCLEOTIDE SEQUENCE [LARGE SCALE GENOMIC DNA]</scope>
    <source>
        <strain evidence="19 20">C-169</strain>
    </source>
</reference>
<keyword evidence="20" id="KW-1185">Reference proteome</keyword>
<evidence type="ECO:0000313" key="20">
    <source>
        <dbReference type="Proteomes" id="UP000007264"/>
    </source>
</evidence>
<evidence type="ECO:0000256" key="8">
    <source>
        <dbReference type="ARBA" id="ARBA00022824"/>
    </source>
</evidence>
<dbReference type="EMBL" id="AGSI01000002">
    <property type="protein sequence ID" value="EIE26380.1"/>
    <property type="molecule type" value="Genomic_DNA"/>
</dbReference>
<comment type="cofactor">
    <cofactor evidence="1 17">
        <name>FAD</name>
        <dbReference type="ChEBI" id="CHEBI:57692"/>
    </cofactor>
</comment>
<evidence type="ECO:0000256" key="9">
    <source>
        <dbReference type="ARBA" id="ARBA00022827"/>
    </source>
</evidence>
<comment type="subcellular location">
    <subcellularLocation>
        <location evidence="2">Endoplasmic reticulum membrane</location>
        <topology evidence="2">Peripheral membrane protein</topology>
        <orientation evidence="2">Lumenal side</orientation>
    </subcellularLocation>
</comment>
<evidence type="ECO:0000256" key="18">
    <source>
        <dbReference type="PIRSR" id="PIRSR017205-3"/>
    </source>
</evidence>
<accession>I0Z6W1</accession>
<comment type="similarity">
    <text evidence="3">Belongs to the EROs family.</text>
</comment>
<dbReference type="SUPFAM" id="SSF110019">
    <property type="entry name" value="ERO1-like"/>
    <property type="match status" value="1"/>
</dbReference>
<dbReference type="InterPro" id="IPR037192">
    <property type="entry name" value="ERO1-like_sf"/>
</dbReference>
<feature type="disulfide bond" description="Redox-active" evidence="18">
    <location>
        <begin position="80"/>
        <end position="85"/>
    </location>
</feature>
<dbReference type="PIRSF" id="PIRSF017205">
    <property type="entry name" value="ERO1"/>
    <property type="match status" value="1"/>
</dbReference>
<dbReference type="GO" id="GO:0015035">
    <property type="term" value="F:protein-disulfide reductase activity"/>
    <property type="evidence" value="ECO:0007669"/>
    <property type="project" value="InterPro"/>
</dbReference>
<keyword evidence="9 17" id="KW-0274">FAD</keyword>
<dbReference type="RefSeq" id="XP_005650924.1">
    <property type="nucleotide sequence ID" value="XM_005650867.1"/>
</dbReference>
<dbReference type="GeneID" id="17045022"/>
<dbReference type="GO" id="GO:0071949">
    <property type="term" value="F:FAD binding"/>
    <property type="evidence" value="ECO:0007669"/>
    <property type="project" value="InterPro"/>
</dbReference>
<dbReference type="GO" id="GO:0016972">
    <property type="term" value="F:thiol oxidase activity"/>
    <property type="evidence" value="ECO:0007669"/>
    <property type="project" value="InterPro"/>
</dbReference>
<keyword evidence="5" id="KW-0813">Transport</keyword>
<feature type="binding site" evidence="17">
    <location>
        <position position="171"/>
    </location>
    <ligand>
        <name>FAD</name>
        <dbReference type="ChEBI" id="CHEBI:57692"/>
    </ligand>
</feature>
<sequence>MAVLVVITAAGEDTSAEVGVGTCQLSGTVRDCSCEYAAVERVNREAVLPVLRDLVRQPFFRYFKVSLYCDCPFWPDDGMCVLRDCSVCPCEDHEVPAPWKAADNGGPTPGCEGSPRLEAESAVDRRVDASTKEHLVSIRGWRGFNNPWMVEDEEDVEYSYINLLMNPERYTGYQGEHAHRIWNLIYSQSCFSNITDPDTCTERRVFYRLISGMHSSISAHIAKEYLLDERAGRWGPNLALFRERLGNPGVRERVENLYFAYLFVLRAALKAGPLLREAAYDTGSPLEDARTSELVRKLVDSEAVKQACPVPFDEGRLWKGEDGEQLKKQLQAHFHNITKAMDCVGCEKCKLWGKLQILGIATSLKVLFSAEDCTECQSAEPQLRLERNEVIAMLNLLERLAASIEVVREMSLQLADSANHPRGLGAIEDVTHESLNDVLRQSLMGHA</sequence>
<evidence type="ECO:0000256" key="2">
    <source>
        <dbReference type="ARBA" id="ARBA00004367"/>
    </source>
</evidence>
<dbReference type="GO" id="GO:0034975">
    <property type="term" value="P:protein folding in endoplasmic reticulum"/>
    <property type="evidence" value="ECO:0007669"/>
    <property type="project" value="InterPro"/>
</dbReference>
<keyword evidence="13 18" id="KW-1015">Disulfide bond</keyword>
<organism evidence="19 20">
    <name type="scientific">Coccomyxa subellipsoidea (strain C-169)</name>
    <name type="common">Green microalga</name>
    <dbReference type="NCBI Taxonomy" id="574566"/>
    <lineage>
        <taxon>Eukaryota</taxon>
        <taxon>Viridiplantae</taxon>
        <taxon>Chlorophyta</taxon>
        <taxon>core chlorophytes</taxon>
        <taxon>Trebouxiophyceae</taxon>
        <taxon>Trebouxiophyceae incertae sedis</taxon>
        <taxon>Coccomyxaceae</taxon>
        <taxon>Coccomyxa</taxon>
        <taxon>Coccomyxa subellipsoidea</taxon>
    </lineage>
</organism>
<feature type="binding site" evidence="17">
    <location>
        <position position="182"/>
    </location>
    <ligand>
        <name>FAD</name>
        <dbReference type="ChEBI" id="CHEBI:57692"/>
    </ligand>
</feature>
<proteinExistence type="inferred from homology"/>
<keyword evidence="14" id="KW-0325">Glycoprotein</keyword>
<feature type="binding site" evidence="17">
    <location>
        <position position="214"/>
    </location>
    <ligand>
        <name>FAD</name>
        <dbReference type="ChEBI" id="CHEBI:57692"/>
    </ligand>
</feature>
<evidence type="ECO:0000313" key="19">
    <source>
        <dbReference type="EMBL" id="EIE26380.1"/>
    </source>
</evidence>